<evidence type="ECO:0000313" key="1">
    <source>
        <dbReference type="EMBL" id="KFB35823.1"/>
    </source>
</evidence>
<dbReference type="EMBL" id="ATLV01010990">
    <property type="status" value="NOT_ANNOTATED_CDS"/>
    <property type="molecule type" value="Genomic_DNA"/>
</dbReference>
<evidence type="ECO:0000313" key="3">
    <source>
        <dbReference type="Proteomes" id="UP000030765"/>
    </source>
</evidence>
<reference evidence="1 3" key="1">
    <citation type="journal article" date="2014" name="BMC Genomics">
        <title>Genome sequence of Anopheles sinensis provides insight into genetics basis of mosquito competence for malaria parasites.</title>
        <authorList>
            <person name="Zhou D."/>
            <person name="Zhang D."/>
            <person name="Ding G."/>
            <person name="Shi L."/>
            <person name="Hou Q."/>
            <person name="Ye Y."/>
            <person name="Xu Y."/>
            <person name="Zhou H."/>
            <person name="Xiong C."/>
            <person name="Li S."/>
            <person name="Yu J."/>
            <person name="Hong S."/>
            <person name="Yu X."/>
            <person name="Zou P."/>
            <person name="Chen C."/>
            <person name="Chang X."/>
            <person name="Wang W."/>
            <person name="Lv Y."/>
            <person name="Sun Y."/>
            <person name="Ma L."/>
            <person name="Shen B."/>
            <person name="Zhu C."/>
        </authorList>
    </citation>
    <scope>NUCLEOTIDE SEQUENCE [LARGE SCALE GENOMIC DNA]</scope>
</reference>
<reference evidence="2" key="2">
    <citation type="submission" date="2020-05" db="UniProtKB">
        <authorList>
            <consortium name="EnsemblMetazoa"/>
        </authorList>
    </citation>
    <scope>IDENTIFICATION</scope>
</reference>
<gene>
    <name evidence="1" type="ORF">ZHAS_00002751</name>
</gene>
<accession>A0A084VCX9</accession>
<protein>
    <submittedName>
        <fullName evidence="1">AGAP002548-PA-like protein</fullName>
    </submittedName>
</protein>
<proteinExistence type="predicted"/>
<dbReference type="VEuPathDB" id="VectorBase:ASIC002751"/>
<dbReference type="STRING" id="74873.A0A084VCX9"/>
<dbReference type="Proteomes" id="UP000030765">
    <property type="component" value="Unassembled WGS sequence"/>
</dbReference>
<dbReference type="EnsemblMetazoa" id="ASIC002751-RA">
    <property type="protein sequence ID" value="ASIC002751-PA"/>
    <property type="gene ID" value="ASIC002751"/>
</dbReference>
<name>A0A084VCX9_ANOSI</name>
<dbReference type="EMBL" id="KE524630">
    <property type="protein sequence ID" value="KFB35823.1"/>
    <property type="molecule type" value="Genomic_DNA"/>
</dbReference>
<organism evidence="1">
    <name type="scientific">Anopheles sinensis</name>
    <name type="common">Mosquito</name>
    <dbReference type="NCBI Taxonomy" id="74873"/>
    <lineage>
        <taxon>Eukaryota</taxon>
        <taxon>Metazoa</taxon>
        <taxon>Ecdysozoa</taxon>
        <taxon>Arthropoda</taxon>
        <taxon>Hexapoda</taxon>
        <taxon>Insecta</taxon>
        <taxon>Pterygota</taxon>
        <taxon>Neoptera</taxon>
        <taxon>Endopterygota</taxon>
        <taxon>Diptera</taxon>
        <taxon>Nematocera</taxon>
        <taxon>Culicoidea</taxon>
        <taxon>Culicidae</taxon>
        <taxon>Anophelinae</taxon>
        <taxon>Anopheles</taxon>
    </lineage>
</organism>
<dbReference type="AlphaFoldDB" id="A0A084VCX9"/>
<keyword evidence="3" id="KW-1185">Reference proteome</keyword>
<evidence type="ECO:0000313" key="2">
    <source>
        <dbReference type="EnsemblMetazoa" id="ASIC002751-PA"/>
    </source>
</evidence>
<sequence>MSLVICSSSHKADFYNSNDVQLYATPDGCRSNEYFDLFAMKCLVCDDGLHLIPGKDSEYRRDLHSQFKLFDRWPYRLNSLNCCSCVKK</sequence>